<comment type="caution">
    <text evidence="3">The sequence shown here is derived from an EMBL/GenBank/DDBJ whole genome shotgun (WGS) entry which is preliminary data.</text>
</comment>
<dbReference type="EMBL" id="LBBL01000049">
    <property type="protein sequence ID" value="KKF96310.1"/>
    <property type="molecule type" value="Genomic_DNA"/>
</dbReference>
<dbReference type="GO" id="GO:0012505">
    <property type="term" value="C:endomembrane system"/>
    <property type="evidence" value="ECO:0007669"/>
    <property type="project" value="UniProtKB-ARBA"/>
</dbReference>
<name>A0A0F8B6E6_CERFI</name>
<evidence type="ECO:0000313" key="4">
    <source>
        <dbReference type="Proteomes" id="UP000034841"/>
    </source>
</evidence>
<feature type="compositionally biased region" description="Acidic residues" evidence="1">
    <location>
        <begin position="473"/>
        <end position="482"/>
    </location>
</feature>
<feature type="region of interest" description="Disordered" evidence="1">
    <location>
        <begin position="460"/>
        <end position="482"/>
    </location>
</feature>
<dbReference type="InterPro" id="IPR023394">
    <property type="entry name" value="Sec7_C_sf"/>
</dbReference>
<dbReference type="GO" id="GO:0016192">
    <property type="term" value="P:vesicle-mediated transport"/>
    <property type="evidence" value="ECO:0007669"/>
    <property type="project" value="UniProtKB-ARBA"/>
</dbReference>
<dbReference type="AlphaFoldDB" id="A0A0F8B6E6"/>
<dbReference type="GO" id="GO:0005085">
    <property type="term" value="F:guanyl-nucleotide exchange factor activity"/>
    <property type="evidence" value="ECO:0007669"/>
    <property type="project" value="InterPro"/>
</dbReference>
<dbReference type="Proteomes" id="UP000034841">
    <property type="component" value="Unassembled WGS sequence"/>
</dbReference>
<feature type="domain" description="SEC7" evidence="2">
    <location>
        <begin position="15"/>
        <end position="119"/>
    </location>
</feature>
<dbReference type="PANTHER" id="PTHR10663">
    <property type="entry name" value="GUANYL-NUCLEOTIDE EXCHANGE FACTOR"/>
    <property type="match status" value="1"/>
</dbReference>
<dbReference type="Gene3D" id="1.10.1000.11">
    <property type="entry name" value="Arf Nucleotide-binding Site Opener,domain 2"/>
    <property type="match status" value="1"/>
</dbReference>
<dbReference type="GO" id="GO:0005737">
    <property type="term" value="C:cytoplasm"/>
    <property type="evidence" value="ECO:0007669"/>
    <property type="project" value="UniProtKB-ARBA"/>
</dbReference>
<accession>A0A0F8B6E6</accession>
<evidence type="ECO:0000259" key="2">
    <source>
        <dbReference type="PROSITE" id="PS50190"/>
    </source>
</evidence>
<protein>
    <recommendedName>
        <fullName evidence="2">SEC7 domain-containing protein</fullName>
    </recommendedName>
</protein>
<dbReference type="InterPro" id="IPR035999">
    <property type="entry name" value="Sec7_dom_sf"/>
</dbReference>
<reference evidence="3 4" key="1">
    <citation type="submission" date="2015-04" db="EMBL/GenBank/DDBJ databases">
        <title>Genome sequence of Ceratocystis platani, a major pathogen of plane trees.</title>
        <authorList>
            <person name="Belbahri L."/>
        </authorList>
    </citation>
    <scope>NUCLEOTIDE SEQUENCE [LARGE SCALE GENOMIC DNA]</scope>
    <source>
        <strain evidence="3 4">CFO</strain>
    </source>
</reference>
<gene>
    <name evidence="3" type="ORF">CFO_g1337</name>
</gene>
<dbReference type="PANTHER" id="PTHR10663:SF388">
    <property type="entry name" value="GOLGI-SPECIFIC BREFELDIN A-RESISTANCE GUANINE NUCLEOTIDE EXCHANGE FACTOR 1"/>
    <property type="match status" value="1"/>
</dbReference>
<sequence length="482" mass="54862">MLAILYLWQASCKTLDEALRMMLETFRLPGEAPLIERIVSLFSEKYFESYTDNDIAHKDSVFILTYAVIILNTDQHNPNLKHQKRMTYEDFSRNLRGQNNGEDFLPEFLQRIFDSIRSNEIILPDEHDNQHAFNYAWRELLSKAGSESELLTPSQVIDRATKVNDSGFFSAFTSYISSYAADDPPEPSDEELESTLCTIDCVKQCNMQDIFTNIQNMDPNALAKFIDVLLRHLPEGSPAVINVMADQPPASPVNGQNPTSSEPTYDPSILYILELCTIFVLKDDETVGILGRPVADSLFSILRDAKSNHSIVVSRYTNHKEWTAIFSEVLFPLIHRLLKPEVFSSDREGMGEMRVQTASLLCKVFLQYLVILSSWDGMFDLWIKIIDIMDRLLNSGQGDVLEEAVRENLKNVVLFMSSIDYLVPPSKDNSKAELWHETWKRIDRFLPDLKIDLALEVDHEGSASSEKEKQDAIEDVVTEGTA</sequence>
<organism evidence="3 4">
    <name type="scientific">Ceratocystis fimbriata f. sp. platani</name>
    <dbReference type="NCBI Taxonomy" id="88771"/>
    <lineage>
        <taxon>Eukaryota</taxon>
        <taxon>Fungi</taxon>
        <taxon>Dikarya</taxon>
        <taxon>Ascomycota</taxon>
        <taxon>Pezizomycotina</taxon>
        <taxon>Sordariomycetes</taxon>
        <taxon>Hypocreomycetidae</taxon>
        <taxon>Microascales</taxon>
        <taxon>Ceratocystidaceae</taxon>
        <taxon>Ceratocystis</taxon>
    </lineage>
</organism>
<dbReference type="OrthoDB" id="10258608at2759"/>
<dbReference type="Pfam" id="PF01369">
    <property type="entry name" value="Sec7"/>
    <property type="match status" value="1"/>
</dbReference>
<dbReference type="CDD" id="cd00171">
    <property type="entry name" value="Sec7"/>
    <property type="match status" value="1"/>
</dbReference>
<dbReference type="GO" id="GO:0032012">
    <property type="term" value="P:regulation of ARF protein signal transduction"/>
    <property type="evidence" value="ECO:0007669"/>
    <property type="project" value="InterPro"/>
</dbReference>
<dbReference type="SMART" id="SM00222">
    <property type="entry name" value="Sec7"/>
    <property type="match status" value="1"/>
</dbReference>
<dbReference type="InterPro" id="IPR056604">
    <property type="entry name" value="GBF1-like_TPR"/>
</dbReference>
<proteinExistence type="predicted"/>
<dbReference type="SUPFAM" id="SSF48425">
    <property type="entry name" value="Sec7 domain"/>
    <property type="match status" value="1"/>
</dbReference>
<evidence type="ECO:0000313" key="3">
    <source>
        <dbReference type="EMBL" id="KKF96310.1"/>
    </source>
</evidence>
<dbReference type="InterPro" id="IPR000904">
    <property type="entry name" value="Sec7_dom"/>
</dbReference>
<dbReference type="Pfam" id="PF23325">
    <property type="entry name" value="TPR_28"/>
    <property type="match status" value="1"/>
</dbReference>
<dbReference type="PROSITE" id="PS50190">
    <property type="entry name" value="SEC7"/>
    <property type="match status" value="1"/>
</dbReference>
<evidence type="ECO:0000256" key="1">
    <source>
        <dbReference type="SAM" id="MobiDB-lite"/>
    </source>
</evidence>
<feature type="compositionally biased region" description="Basic and acidic residues" evidence="1">
    <location>
        <begin position="460"/>
        <end position="472"/>
    </location>
</feature>
<keyword evidence="4" id="KW-1185">Reference proteome</keyword>